<protein>
    <recommendedName>
        <fullName evidence="5">ATPase AAA-type core domain-containing protein</fullName>
    </recommendedName>
</protein>
<feature type="compositionally biased region" description="Low complexity" evidence="2">
    <location>
        <begin position="2002"/>
        <end position="2038"/>
    </location>
</feature>
<dbReference type="VEuPathDB" id="TriTrypDB:Lsey_0039_0160"/>
<dbReference type="GO" id="GO:0005634">
    <property type="term" value="C:nucleus"/>
    <property type="evidence" value="ECO:0007669"/>
    <property type="project" value="TreeGrafter"/>
</dbReference>
<feature type="compositionally biased region" description="Acidic residues" evidence="2">
    <location>
        <begin position="168"/>
        <end position="178"/>
    </location>
</feature>
<feature type="compositionally biased region" description="Basic residues" evidence="2">
    <location>
        <begin position="1167"/>
        <end position="1177"/>
    </location>
</feature>
<dbReference type="PANTHER" id="PTHR23389:SF6">
    <property type="entry name" value="REPLICATION FACTOR C SUBUNIT 1"/>
    <property type="match status" value="1"/>
</dbReference>
<dbReference type="InterPro" id="IPR027417">
    <property type="entry name" value="P-loop_NTPase"/>
</dbReference>
<feature type="region of interest" description="Disordered" evidence="2">
    <location>
        <begin position="109"/>
        <end position="140"/>
    </location>
</feature>
<organism evidence="3 4">
    <name type="scientific">Leptomonas seymouri</name>
    <dbReference type="NCBI Taxonomy" id="5684"/>
    <lineage>
        <taxon>Eukaryota</taxon>
        <taxon>Discoba</taxon>
        <taxon>Euglenozoa</taxon>
        <taxon>Kinetoplastea</taxon>
        <taxon>Metakinetoplastina</taxon>
        <taxon>Trypanosomatida</taxon>
        <taxon>Trypanosomatidae</taxon>
        <taxon>Leishmaniinae</taxon>
        <taxon>Leptomonas</taxon>
    </lineage>
</organism>
<feature type="compositionally biased region" description="Low complexity" evidence="2">
    <location>
        <begin position="1178"/>
        <end position="1209"/>
    </location>
</feature>
<feature type="region of interest" description="Disordered" evidence="2">
    <location>
        <begin position="877"/>
        <end position="907"/>
    </location>
</feature>
<feature type="compositionally biased region" description="Basic residues" evidence="2">
    <location>
        <begin position="1128"/>
        <end position="1137"/>
    </location>
</feature>
<feature type="region of interest" description="Disordered" evidence="2">
    <location>
        <begin position="661"/>
        <end position="693"/>
    </location>
</feature>
<dbReference type="GO" id="GO:0006260">
    <property type="term" value="P:DNA replication"/>
    <property type="evidence" value="ECO:0007669"/>
    <property type="project" value="UniProtKB-KW"/>
</dbReference>
<dbReference type="Gene3D" id="3.40.50.300">
    <property type="entry name" value="P-loop containing nucleotide triphosphate hydrolases"/>
    <property type="match status" value="1"/>
</dbReference>
<feature type="compositionally biased region" description="Gly residues" evidence="2">
    <location>
        <begin position="1545"/>
        <end position="1556"/>
    </location>
</feature>
<feature type="compositionally biased region" description="Polar residues" evidence="2">
    <location>
        <begin position="82"/>
        <end position="95"/>
    </location>
</feature>
<evidence type="ECO:0000256" key="2">
    <source>
        <dbReference type="SAM" id="MobiDB-lite"/>
    </source>
</evidence>
<feature type="region of interest" description="Disordered" evidence="2">
    <location>
        <begin position="1316"/>
        <end position="1336"/>
    </location>
</feature>
<evidence type="ECO:0008006" key="5">
    <source>
        <dbReference type="Google" id="ProtNLM"/>
    </source>
</evidence>
<feature type="region of interest" description="Disordered" evidence="2">
    <location>
        <begin position="431"/>
        <end position="453"/>
    </location>
</feature>
<feature type="region of interest" description="Disordered" evidence="2">
    <location>
        <begin position="334"/>
        <end position="356"/>
    </location>
</feature>
<feature type="compositionally biased region" description="Polar residues" evidence="2">
    <location>
        <begin position="113"/>
        <end position="124"/>
    </location>
</feature>
<feature type="region of interest" description="Disordered" evidence="2">
    <location>
        <begin position="1534"/>
        <end position="1614"/>
    </location>
</feature>
<feature type="compositionally biased region" description="Polar residues" evidence="2">
    <location>
        <begin position="682"/>
        <end position="693"/>
    </location>
</feature>
<dbReference type="SUPFAM" id="SSF52540">
    <property type="entry name" value="P-loop containing nucleoside triphosphate hydrolases"/>
    <property type="match status" value="1"/>
</dbReference>
<feature type="compositionally biased region" description="Polar residues" evidence="2">
    <location>
        <begin position="1968"/>
        <end position="1979"/>
    </location>
</feature>
<reference evidence="3 4" key="1">
    <citation type="journal article" date="2015" name="PLoS Pathog.">
        <title>Leptomonas seymouri: Adaptations to the Dixenous Life Cycle Analyzed by Genome Sequencing, Transcriptome Profiling and Co-infection with Leishmania donovani.</title>
        <authorList>
            <person name="Kraeva N."/>
            <person name="Butenko A."/>
            <person name="Hlavacova J."/>
            <person name="Kostygov A."/>
            <person name="Myskova J."/>
            <person name="Grybchuk D."/>
            <person name="Lestinova T."/>
            <person name="Votypka J."/>
            <person name="Volf P."/>
            <person name="Opperdoes F."/>
            <person name="Flegontov P."/>
            <person name="Lukes J."/>
            <person name="Yurchenko V."/>
        </authorList>
    </citation>
    <scope>NUCLEOTIDE SEQUENCE [LARGE SCALE GENOMIC DNA]</scope>
    <source>
        <strain evidence="3 4">ATCC 30220</strain>
    </source>
</reference>
<feature type="region of interest" description="Disordered" evidence="2">
    <location>
        <begin position="1"/>
        <end position="95"/>
    </location>
</feature>
<feature type="compositionally biased region" description="Low complexity" evidence="2">
    <location>
        <begin position="1589"/>
        <end position="1614"/>
    </location>
</feature>
<dbReference type="EMBL" id="LJSK01000039">
    <property type="protein sequence ID" value="KPI88820.1"/>
    <property type="molecule type" value="Genomic_DNA"/>
</dbReference>
<dbReference type="Proteomes" id="UP000038009">
    <property type="component" value="Unassembled WGS sequence"/>
</dbReference>
<comment type="caution">
    <text evidence="3">The sequence shown here is derived from an EMBL/GenBank/DDBJ whole genome shotgun (WGS) entry which is preliminary data.</text>
</comment>
<evidence type="ECO:0000256" key="1">
    <source>
        <dbReference type="ARBA" id="ARBA00022705"/>
    </source>
</evidence>
<feature type="compositionally biased region" description="Basic and acidic residues" evidence="2">
    <location>
        <begin position="781"/>
        <end position="790"/>
    </location>
</feature>
<feature type="compositionally biased region" description="Low complexity" evidence="2">
    <location>
        <begin position="888"/>
        <end position="899"/>
    </location>
</feature>
<dbReference type="GO" id="GO:0003677">
    <property type="term" value="F:DNA binding"/>
    <property type="evidence" value="ECO:0007669"/>
    <property type="project" value="TreeGrafter"/>
</dbReference>
<feature type="compositionally biased region" description="Low complexity" evidence="2">
    <location>
        <begin position="12"/>
        <end position="32"/>
    </location>
</feature>
<proteinExistence type="predicted"/>
<feature type="compositionally biased region" description="Low complexity" evidence="2">
    <location>
        <begin position="1557"/>
        <end position="1567"/>
    </location>
</feature>
<feature type="compositionally biased region" description="Basic and acidic residues" evidence="2">
    <location>
        <begin position="431"/>
        <end position="442"/>
    </location>
</feature>
<name>A0A0N1PCX8_LEPSE</name>
<feature type="compositionally biased region" description="Low complexity" evidence="2">
    <location>
        <begin position="337"/>
        <end position="353"/>
    </location>
</feature>
<evidence type="ECO:0000313" key="3">
    <source>
        <dbReference type="EMBL" id="KPI88820.1"/>
    </source>
</evidence>
<keyword evidence="4" id="KW-1185">Reference proteome</keyword>
<dbReference type="OrthoDB" id="9996895at2759"/>
<keyword evidence="1" id="KW-0235">DNA replication</keyword>
<dbReference type="OMA" id="LYCHAWK"/>
<feature type="region of interest" description="Disordered" evidence="2">
    <location>
        <begin position="754"/>
        <end position="844"/>
    </location>
</feature>
<feature type="compositionally biased region" description="Low complexity" evidence="2">
    <location>
        <begin position="1387"/>
        <end position="1399"/>
    </location>
</feature>
<feature type="compositionally biased region" description="Basic and acidic residues" evidence="2">
    <location>
        <begin position="45"/>
        <end position="62"/>
    </location>
</feature>
<feature type="region of interest" description="Disordered" evidence="2">
    <location>
        <begin position="1349"/>
        <end position="1375"/>
    </location>
</feature>
<feature type="region of interest" description="Disordered" evidence="2">
    <location>
        <begin position="1387"/>
        <end position="1413"/>
    </location>
</feature>
<dbReference type="PANTHER" id="PTHR23389">
    <property type="entry name" value="CHROMOSOME TRANSMISSION FIDELITY FACTOR 18"/>
    <property type="match status" value="1"/>
</dbReference>
<feature type="compositionally biased region" description="Polar residues" evidence="2">
    <location>
        <begin position="1568"/>
        <end position="1580"/>
    </location>
</feature>
<gene>
    <name evidence="3" type="ORF">ABL78_2079</name>
</gene>
<feature type="compositionally biased region" description="Low complexity" evidence="2">
    <location>
        <begin position="443"/>
        <end position="453"/>
    </location>
</feature>
<feature type="region of interest" description="Disordered" evidence="2">
    <location>
        <begin position="1963"/>
        <end position="2038"/>
    </location>
</feature>
<feature type="compositionally biased region" description="Basic and acidic residues" evidence="2">
    <location>
        <begin position="1316"/>
        <end position="1329"/>
    </location>
</feature>
<evidence type="ECO:0000313" key="4">
    <source>
        <dbReference type="Proteomes" id="UP000038009"/>
    </source>
</evidence>
<accession>A0A0N1PCX8</accession>
<feature type="compositionally biased region" description="Polar residues" evidence="2">
    <location>
        <begin position="1363"/>
        <end position="1374"/>
    </location>
</feature>
<feature type="region of interest" description="Disordered" evidence="2">
    <location>
        <begin position="1113"/>
        <end position="1224"/>
    </location>
</feature>
<feature type="region of interest" description="Disordered" evidence="2">
    <location>
        <begin position="165"/>
        <end position="186"/>
    </location>
</feature>
<sequence>MVRRPAKSRQTSFTRSASSKASAASSKCSTARHASSSTSCRRKVHIEVIHDDAESIHSDDGSQSRSMSGGSVDFVEGKDNEGNSSKLTSSASPQTTASVVVDVKLLEPAEASAQHSRPSETQLASRMEPQHSESVTCVSDSGDEEETQRCMAFQISSSKTCAACVSTGDEDSDEDSDDVNSSWAQRQPPIASLLGSTAQHKRLDANSPSSPAAAPILGVSRLTDYFTYGVQAAMAHYADHFCEEETGGEEGREIRRSSQAGRAAARYRNNFLTDQSRCSHAAEAKLSNASSKVSSAATYDSDAEEGQFLEPQCTSLYRAPPCFTASESIAADSWSGATPQAPAATAATTTASSTDRHTLKLPASQAFPSRDAHWKSGNAQACFREALRRAYACGDAVRNWKRDEVNQQRAQLIRVLMKLKGDSDRVASQKAAAHDLIDREQQRGPAARGRSPAACQDWMQQQQRAAGNTGPPSTLSGSAEYAQAIGELPSTTSSSTLKGALHLSRASTARAKQATQHSQQCDAPDVLCAVDNDGEDEGSVALATSSARQTETPVAEAAIEATAPPDPPSRHRLQVMDPSQLYKLRCASSVLVDTLLKHHREAQLKQRAAQHVEDHTVNVRRLYELPVLTEDIVRYAVLLLCLKRTHKQPISAVADAASTIGSGSEHGTAQCPAGDAIPQPTPHSMTSPTTNAMSSAAAPSLFTNANDSADIALPYGEDGALLYMKYPAPLLRTTSFAVETVRLLKWLRTWKNSGSATAGNPTSPPPVSTPSSGVSQRKRVKTEAPTESHRRGAAVKAVEWADQPAPPLSVGSPSASNMEARPEQPSPVEGSGKQHQPASEAQQEKRSVFLGFFGAAAIPPCGTTKSQSAVVSPAKTEGGGIKAGAQTPISSAASPRSIAQQGTGVKDEEEEHIVIAHPVRRAPASSHAASSTVSSAAAPPQPLINPAVYAYQLYCHAWKHAVKTGITPLATAVQAFSGSRPCTPAGTSPLLADGSGVGRVMRKGDGEDNAGSAAGVGNAASRVCQTLPFYKEMHAEAQRTALGSATRGAYYEDAYGNRLRSARLAQKERARQEQLAAQQRRWAKKRGYFHRDDAEEGVAGRSAAAMLEAMLAPTSESEDGQHAAQSSNKHRAKRRREHATGSEDASSPMCISNDDDDDGTAVVARPRSTKRKARGQPRSRSSSPDAVCSSSSSSSASSSDRPYAGSSRSGSDVGNAEEEDDAAAKDEITNIAVVSGPTGSGKTAAVYVAAQLLGFRVVEMNASVRRCSKTVEHLLAELTRSYRLSGLRSGPSGFNVEEELTKLKQQHAALMEKAKAEAEAAEREAEQKRREARKANGISAQAVVSFFSRSSTPKTPGKAAGTTARQQQPSTATNVDEVAENDTAALASPPSLSSATMLSPPRPPPLPSPSTNAASPVGVRTLLLFEDADILLGDESAKPFYAAIRDLAHRSKVPIAVTVSTDPSPSQRYDMSPGLCVATAGSDNVVKTPTTTALSTAPLRPTYWQLCEEAGVNTPMDSLEAAFNALHASPVGGDRASNAVMSDSGTGGSGGNGSGAGPDSAASLSSGNSPLRTLSGTASATPLFPPPSTTAAGGPTAATGSTSNGAGVSSLSPTGLSSSNNNSSCCASAASSVAARYTHVLLNASLVSNFFGTQTPFTVVDALPSSALYAQLLAVGAVELDLFHWRPSASQESLLSNDDAALVGSSTSAVFLSQLMARDSEQSSQISWTPSSSTWQQDMDRLASSLSLRDPELFFQLAELLCRTLFGVGGDGEEGGIASTSKAAAAVEGHLHNQKAAPPLEPTLPTAIGCTAATHTTTDIRYWLNQLQMLLLTLRSRQQSLPNHDPGALASTAEQDSPRCCELPLLEGNDGEADKECCTAEADTQRSNAGQPHCRTAERLLEGEFQQYTSFAASWWDSALGQYMAHLSHNELQSSRYEHWLLDDHVDYAADIVGEMNTQDHPTLHIHYTSSPNAKSSHVPQPAPARRGRPPSSAEADKSKASRTARTSTPLSSPSTKAASTASNNNNSSSSSGNSNDAAHLGGLNPAWKALFGGAKGGGVAAVPSSSASSYSVSSTATATASPSTLPGGQQTLFGLARGTSAAGAPLADSAYTAGALLDVPARYEWPPALHELRKQANTSISTFRLRPVELLLPYSTAQAYYNAAATSASSSALNRVPDVAEPSPYLLGHDTPLRFVNRQGGHEMIEEDGDYCEVGREMPASVHVTQEERFAVFRRWWRRTRKVGVLRDSIAGRSAAALEDMLGHACLMAPPSAATSGSR</sequence>